<dbReference type="InterPro" id="IPR011009">
    <property type="entry name" value="Kinase-like_dom_sf"/>
</dbReference>
<dbReference type="AlphaFoldDB" id="A0A3Q8X9L5"/>
<evidence type="ECO:0000259" key="2">
    <source>
        <dbReference type="Pfam" id="PF01636"/>
    </source>
</evidence>
<evidence type="ECO:0000313" key="3">
    <source>
        <dbReference type="EMBL" id="AZN41934.1"/>
    </source>
</evidence>
<proteinExistence type="inferred from homology"/>
<keyword evidence="4" id="KW-1185">Reference proteome</keyword>
<dbReference type="Gene3D" id="3.30.200.20">
    <property type="entry name" value="Phosphorylase Kinase, domain 1"/>
    <property type="match status" value="1"/>
</dbReference>
<reference evidence="4" key="1">
    <citation type="submission" date="2018-12" db="EMBL/GenBank/DDBJ databases">
        <title>Genome sequence of Peanibacillus sp.</title>
        <authorList>
            <person name="Subramani G."/>
            <person name="Srinivasan S."/>
            <person name="Kim M.K."/>
        </authorList>
    </citation>
    <scope>NUCLEOTIDE SEQUENCE [LARGE SCALE GENOMIC DNA]</scope>
    <source>
        <strain evidence="4">18JY67-1</strain>
    </source>
</reference>
<evidence type="ECO:0000256" key="1">
    <source>
        <dbReference type="ARBA" id="ARBA00038240"/>
    </source>
</evidence>
<dbReference type="KEGG" id="palb:EJC50_21315"/>
<dbReference type="RefSeq" id="WP_126017640.1">
    <property type="nucleotide sequence ID" value="NZ_CP034437.1"/>
</dbReference>
<dbReference type="PANTHER" id="PTHR21064">
    <property type="entry name" value="AMINOGLYCOSIDE PHOSPHOTRANSFERASE DOMAIN-CONTAINING PROTEIN-RELATED"/>
    <property type="match status" value="1"/>
</dbReference>
<sequence length="342" mass="38710">MTEQKLNGEIADYLSAYPLGAGWRAEKEESGMNNTTRMVYSGNDKYVLRIYNNHQDQPTVALEHHFLDELQHSQLPFEVPKPVQNRHGATITVGPDGKLAAMFRYIGGNRPASDLPAHLLGLGNATGELSRAFARLERSVPRELTSQYKSYYQLSETYVDITAARLLELCGSTEKLAGQVDKIGYIIEQLSQLMALRNQFEELPHQWIHGDIGYTNALAEGERIVGILDFEFCMIDVRAMELAVVLAELPSEQTDECLDRIALFAKGFGMATRLTEAELQLLPSLIKLRMLDIFYHFAGRLLAGLDEDDIWYSITDRAYFVSNWVDVHQDKLQVILRQNLLI</sequence>
<dbReference type="GO" id="GO:0019202">
    <property type="term" value="F:amino acid kinase activity"/>
    <property type="evidence" value="ECO:0007669"/>
    <property type="project" value="TreeGrafter"/>
</dbReference>
<dbReference type="Pfam" id="PF01636">
    <property type="entry name" value="APH"/>
    <property type="match status" value="1"/>
</dbReference>
<dbReference type="Gene3D" id="3.90.1200.10">
    <property type="match status" value="1"/>
</dbReference>
<feature type="domain" description="Aminoglycoside phosphotransferase" evidence="2">
    <location>
        <begin position="30"/>
        <end position="263"/>
    </location>
</feature>
<protein>
    <recommendedName>
        <fullName evidence="2">Aminoglycoside phosphotransferase domain-containing protein</fullName>
    </recommendedName>
</protein>
<dbReference type="PANTHER" id="PTHR21064:SF6">
    <property type="entry name" value="AMINOGLYCOSIDE PHOSPHOTRANSFERASE DOMAIN-CONTAINING PROTEIN"/>
    <property type="match status" value="1"/>
</dbReference>
<comment type="similarity">
    <text evidence="1">Belongs to the pseudomonas-type ThrB family.</text>
</comment>
<dbReference type="SUPFAM" id="SSF56112">
    <property type="entry name" value="Protein kinase-like (PK-like)"/>
    <property type="match status" value="1"/>
</dbReference>
<organism evidence="3 4">
    <name type="scientific">Paenibacillus albus</name>
    <dbReference type="NCBI Taxonomy" id="2495582"/>
    <lineage>
        <taxon>Bacteria</taxon>
        <taxon>Bacillati</taxon>
        <taxon>Bacillota</taxon>
        <taxon>Bacilli</taxon>
        <taxon>Bacillales</taxon>
        <taxon>Paenibacillaceae</taxon>
        <taxon>Paenibacillus</taxon>
    </lineage>
</organism>
<evidence type="ECO:0000313" key="4">
    <source>
        <dbReference type="Proteomes" id="UP000272528"/>
    </source>
</evidence>
<gene>
    <name evidence="3" type="ORF">EJC50_21315</name>
</gene>
<dbReference type="InterPro" id="IPR050249">
    <property type="entry name" value="Pseudomonas-type_ThrB"/>
</dbReference>
<dbReference type="InterPro" id="IPR002575">
    <property type="entry name" value="Aminoglycoside_PTrfase"/>
</dbReference>
<dbReference type="Proteomes" id="UP000272528">
    <property type="component" value="Chromosome"/>
</dbReference>
<accession>A0A3Q8X9L5</accession>
<dbReference type="EMBL" id="CP034437">
    <property type="protein sequence ID" value="AZN41934.1"/>
    <property type="molecule type" value="Genomic_DNA"/>
</dbReference>
<dbReference type="OrthoDB" id="156345at2"/>
<name>A0A3Q8X9L5_9BACL</name>